<sequence length="153" mass="17321">MVVVRLIASMVVVSSWINTGSIKKSPKACQDFSRWPSTPFSSQARFHLRSLVTVPSYKTSLLVRERSKRLCSISVGKSTQSQQSTSLAEQFNRHDSSEAWELQAIIGYRHFAELDHREHSQTFGNLSSLQELQLSFNQISSSLQTKTEEEVTI</sequence>
<organism evidence="2 3">
    <name type="scientific">Nelumbo nucifera</name>
    <name type="common">Sacred lotus</name>
    <dbReference type="NCBI Taxonomy" id="4432"/>
    <lineage>
        <taxon>Eukaryota</taxon>
        <taxon>Viridiplantae</taxon>
        <taxon>Streptophyta</taxon>
        <taxon>Embryophyta</taxon>
        <taxon>Tracheophyta</taxon>
        <taxon>Spermatophyta</taxon>
        <taxon>Magnoliopsida</taxon>
        <taxon>Proteales</taxon>
        <taxon>Nelumbonaceae</taxon>
        <taxon>Nelumbo</taxon>
    </lineage>
</organism>
<dbReference type="AlphaFoldDB" id="A0A822YNB7"/>
<feature type="chain" id="PRO_5032418288" evidence="1">
    <location>
        <begin position="23"/>
        <end position="153"/>
    </location>
</feature>
<protein>
    <submittedName>
        <fullName evidence="2">Uncharacterized protein</fullName>
    </submittedName>
</protein>
<proteinExistence type="predicted"/>
<keyword evidence="1" id="KW-0732">Signal</keyword>
<evidence type="ECO:0000256" key="1">
    <source>
        <dbReference type="SAM" id="SignalP"/>
    </source>
</evidence>
<feature type="signal peptide" evidence="1">
    <location>
        <begin position="1"/>
        <end position="22"/>
    </location>
</feature>
<keyword evidence="3" id="KW-1185">Reference proteome</keyword>
<evidence type="ECO:0000313" key="2">
    <source>
        <dbReference type="EMBL" id="DAD33583.1"/>
    </source>
</evidence>
<reference evidence="2 3" key="1">
    <citation type="journal article" date="2020" name="Mol. Biol. Evol.">
        <title>Distinct Expression and Methylation Patterns for Genes with Different Fates following a Single Whole-Genome Duplication in Flowering Plants.</title>
        <authorList>
            <person name="Shi T."/>
            <person name="Rahmani R.S."/>
            <person name="Gugger P.F."/>
            <person name="Wang M."/>
            <person name="Li H."/>
            <person name="Zhang Y."/>
            <person name="Li Z."/>
            <person name="Wang Q."/>
            <person name="Van de Peer Y."/>
            <person name="Marchal K."/>
            <person name="Chen J."/>
        </authorList>
    </citation>
    <scope>NUCLEOTIDE SEQUENCE [LARGE SCALE GENOMIC DNA]</scope>
    <source>
        <tissue evidence="2">Leaf</tissue>
    </source>
</reference>
<dbReference type="Proteomes" id="UP000607653">
    <property type="component" value="Unassembled WGS sequence"/>
</dbReference>
<accession>A0A822YNB7</accession>
<gene>
    <name evidence="2" type="ORF">HUJ06_012434</name>
</gene>
<dbReference type="EMBL" id="DUZY01000003">
    <property type="protein sequence ID" value="DAD33583.1"/>
    <property type="molecule type" value="Genomic_DNA"/>
</dbReference>
<comment type="caution">
    <text evidence="2">The sequence shown here is derived from an EMBL/GenBank/DDBJ whole genome shotgun (WGS) entry which is preliminary data.</text>
</comment>
<evidence type="ECO:0000313" key="3">
    <source>
        <dbReference type="Proteomes" id="UP000607653"/>
    </source>
</evidence>
<name>A0A822YNB7_NELNU</name>